<dbReference type="AlphaFoldDB" id="A0A498IV44"/>
<organism evidence="1 2">
    <name type="scientific">Malus domestica</name>
    <name type="common">Apple</name>
    <name type="synonym">Pyrus malus</name>
    <dbReference type="NCBI Taxonomy" id="3750"/>
    <lineage>
        <taxon>Eukaryota</taxon>
        <taxon>Viridiplantae</taxon>
        <taxon>Streptophyta</taxon>
        <taxon>Embryophyta</taxon>
        <taxon>Tracheophyta</taxon>
        <taxon>Spermatophyta</taxon>
        <taxon>Magnoliopsida</taxon>
        <taxon>eudicotyledons</taxon>
        <taxon>Gunneridae</taxon>
        <taxon>Pentapetalae</taxon>
        <taxon>rosids</taxon>
        <taxon>fabids</taxon>
        <taxon>Rosales</taxon>
        <taxon>Rosaceae</taxon>
        <taxon>Amygdaloideae</taxon>
        <taxon>Maleae</taxon>
        <taxon>Malus</taxon>
    </lineage>
</organism>
<protein>
    <submittedName>
        <fullName evidence="1">Uncharacterized protein</fullName>
    </submittedName>
</protein>
<reference evidence="1 2" key="1">
    <citation type="submission" date="2018-10" db="EMBL/GenBank/DDBJ databases">
        <title>A high-quality apple genome assembly.</title>
        <authorList>
            <person name="Hu J."/>
        </authorList>
    </citation>
    <scope>NUCLEOTIDE SEQUENCE [LARGE SCALE GENOMIC DNA]</scope>
    <source>
        <strain evidence="2">cv. HFTH1</strain>
        <tissue evidence="1">Young leaf</tissue>
    </source>
</reference>
<gene>
    <name evidence="1" type="ORF">DVH24_042039</name>
</gene>
<dbReference type="Proteomes" id="UP000290289">
    <property type="component" value="Chromosome 11"/>
</dbReference>
<evidence type="ECO:0000313" key="1">
    <source>
        <dbReference type="EMBL" id="RXH85271.1"/>
    </source>
</evidence>
<accession>A0A498IV44</accession>
<proteinExistence type="predicted"/>
<comment type="caution">
    <text evidence="1">The sequence shown here is derived from an EMBL/GenBank/DDBJ whole genome shotgun (WGS) entry which is preliminary data.</text>
</comment>
<keyword evidence="2" id="KW-1185">Reference proteome</keyword>
<evidence type="ECO:0000313" key="2">
    <source>
        <dbReference type="Proteomes" id="UP000290289"/>
    </source>
</evidence>
<name>A0A498IV44_MALDO</name>
<sequence length="113" mass="12917">MKIDENGNSREKLGYNGNFKFATADVDWTRKRCLKRRCHYASRRSNMVVWNAYELWSGLLAIATVPFPVADVSCVIGESIPDRSLLSTKRYTARSGWLVYPFVYCLAISLSKD</sequence>
<dbReference type="EMBL" id="RDQH01000337">
    <property type="protein sequence ID" value="RXH85271.1"/>
    <property type="molecule type" value="Genomic_DNA"/>
</dbReference>